<dbReference type="PANTHER" id="PTHR22767:SF3">
    <property type="entry name" value="N-ALPHA-ACETYLTRANSFERASE 25, NATB AUXILIARY SUBUNIT"/>
    <property type="match status" value="1"/>
</dbReference>
<proteinExistence type="inferred from homology"/>
<comment type="similarity">
    <text evidence="1">Belongs to the MDM20/NAA25 family.</text>
</comment>
<evidence type="ECO:0000256" key="1">
    <source>
        <dbReference type="ARBA" id="ARBA00006298"/>
    </source>
</evidence>
<organism evidence="2 3">
    <name type="scientific">Penicillium daleae</name>
    <dbReference type="NCBI Taxonomy" id="63821"/>
    <lineage>
        <taxon>Eukaryota</taxon>
        <taxon>Fungi</taxon>
        <taxon>Dikarya</taxon>
        <taxon>Ascomycota</taxon>
        <taxon>Pezizomycotina</taxon>
        <taxon>Eurotiomycetes</taxon>
        <taxon>Eurotiomycetidae</taxon>
        <taxon>Eurotiales</taxon>
        <taxon>Aspergillaceae</taxon>
        <taxon>Penicillium</taxon>
    </lineage>
</organism>
<name>A0AAD6BXM5_9EURO</name>
<keyword evidence="3" id="KW-1185">Reference proteome</keyword>
<sequence length="968" mass="107989">MAPINDAVFLRRNNQIQDAIDGQNLKQALQLIEKRMKKGENTRFLKAWKAHILWRHADEAHHKRGIAETLELCNTEPPTTDIDTLDILFKTLQKLDGHDATRSNLWERAAKAKPQDLEIQGRWFTYAFESNDWKSAQKVSLLGSSDDYQYGPERLPAAMSLQKNFPKDRKYYFWAIFLSHLIAIDDASSEIDRKLFGTLAYRMISKAADEVPESSQLLSPPRAIQTSEELRLLIRIYETQGRNSEVVKLLDSENLGLKSRIVQNDTAFLGYKAFNLGAGKMWEEAISYVRDLYTVPEDKEKLKVLRELDDWSIWNLLIQATKNSTTPGTAAESMKFAEKFAASSPKSRNAALACLDAMICGISDGEMTTDDLLIACQKYIDNHIHKLYAFNDIRRIIGPNKDGLAKMLDYILKNYAAEEKGSVAMINALKLDYCLNISASESKPSQQKTEALIARCLKLYQAAYKEGKAQKSEGGAQGASSTIESQPIDDLCILAAMCLLQPVETNEDEAQAQVPGTALIRAAAILERLCRDSPHNYQALLLLVRVYLLLGAGSLALSTFSKLSVKQIQYDSVAHILFTRLSTVHPHSAPPVEGAEYKDFDPLSAFVQALNFFRNSEVNTMRFRTAGLDEGAYVNTEEIIELRRCLSNSITRRMYALDARRVQRLAGGDPMTRYDELDPIARDGSPVVDSRKFGAFMSCEFIEKPSFEERIRLGPLPQTNWLASARITDQLFSVLKGIALQRPLTPEMDLPSLETLSISESENDQTDTEKEFVKIHADLLKVATFMAGSKLNTSEQVDSALGRVEEFLDMKKKDLTLNEAATSPLIASTAVFLGADTGAGPSWRYLHSTFALLETIKALSQLVGLASKKGAKTAKLPKERVERLSTLVSEIYELVRSNTRALKQRVSASGVLSTLVDLVIQGEQSAKSEKEVQDILESTLDPSNVELFCGSLMESWEEALDGVMGVKL</sequence>
<protein>
    <recommendedName>
        <fullName evidence="4">Cytoskeleton organization protein</fullName>
    </recommendedName>
</protein>
<dbReference type="PANTHER" id="PTHR22767">
    <property type="entry name" value="N-TERMINAL ACETYLTRANSFERASE-RELATED"/>
    <property type="match status" value="1"/>
</dbReference>
<comment type="caution">
    <text evidence="2">The sequence shown here is derived from an EMBL/GenBank/DDBJ whole genome shotgun (WGS) entry which is preliminary data.</text>
</comment>
<dbReference type="InterPro" id="IPR019183">
    <property type="entry name" value="NAA25_NatB_aux_su"/>
</dbReference>
<accession>A0AAD6BXM5</accession>
<reference evidence="2" key="1">
    <citation type="submission" date="2022-12" db="EMBL/GenBank/DDBJ databases">
        <authorList>
            <person name="Petersen C."/>
        </authorList>
    </citation>
    <scope>NUCLEOTIDE SEQUENCE</scope>
    <source>
        <strain evidence="2">IBT 16125</strain>
    </source>
</reference>
<evidence type="ECO:0000313" key="2">
    <source>
        <dbReference type="EMBL" id="KAJ5438784.1"/>
    </source>
</evidence>
<dbReference type="AlphaFoldDB" id="A0AAD6BXM5"/>
<reference evidence="2" key="2">
    <citation type="journal article" date="2023" name="IMA Fungus">
        <title>Comparative genomic study of the Penicillium genus elucidates a diverse pangenome and 15 lateral gene transfer events.</title>
        <authorList>
            <person name="Petersen C."/>
            <person name="Sorensen T."/>
            <person name="Nielsen M.R."/>
            <person name="Sondergaard T.E."/>
            <person name="Sorensen J.L."/>
            <person name="Fitzpatrick D.A."/>
            <person name="Frisvad J.C."/>
            <person name="Nielsen K.L."/>
        </authorList>
    </citation>
    <scope>NUCLEOTIDE SEQUENCE</scope>
    <source>
        <strain evidence="2">IBT 16125</strain>
    </source>
</reference>
<dbReference type="Pfam" id="PF09797">
    <property type="entry name" value="NatB_MDM20"/>
    <property type="match status" value="1"/>
</dbReference>
<dbReference type="GO" id="GO:0031416">
    <property type="term" value="C:NatB complex"/>
    <property type="evidence" value="ECO:0007669"/>
    <property type="project" value="TreeGrafter"/>
</dbReference>
<dbReference type="GeneID" id="81603407"/>
<evidence type="ECO:0000313" key="3">
    <source>
        <dbReference type="Proteomes" id="UP001213681"/>
    </source>
</evidence>
<dbReference type="Proteomes" id="UP001213681">
    <property type="component" value="Unassembled WGS sequence"/>
</dbReference>
<gene>
    <name evidence="2" type="ORF">N7458_009782</name>
</gene>
<dbReference type="EMBL" id="JAPVEA010000008">
    <property type="protein sequence ID" value="KAJ5438784.1"/>
    <property type="molecule type" value="Genomic_DNA"/>
</dbReference>
<dbReference type="RefSeq" id="XP_056762013.1">
    <property type="nucleotide sequence ID" value="XM_056913164.1"/>
</dbReference>
<evidence type="ECO:0008006" key="4">
    <source>
        <dbReference type="Google" id="ProtNLM"/>
    </source>
</evidence>